<organism evidence="3 4">
    <name type="scientific">Natronosalvus rutilus</name>
    <dbReference type="NCBI Taxonomy" id="2953753"/>
    <lineage>
        <taxon>Archaea</taxon>
        <taxon>Methanobacteriati</taxon>
        <taxon>Methanobacteriota</taxon>
        <taxon>Stenosarchaea group</taxon>
        <taxon>Halobacteria</taxon>
        <taxon>Halobacteriales</taxon>
        <taxon>Natrialbaceae</taxon>
        <taxon>Natronosalvus</taxon>
    </lineage>
</organism>
<feature type="transmembrane region" description="Helical" evidence="2">
    <location>
        <begin position="78"/>
        <end position="98"/>
    </location>
</feature>
<keyword evidence="2" id="KW-0812">Transmembrane</keyword>
<evidence type="ECO:0000313" key="3">
    <source>
        <dbReference type="EMBL" id="UTF54782.1"/>
    </source>
</evidence>
<evidence type="ECO:0000256" key="2">
    <source>
        <dbReference type="SAM" id="Phobius"/>
    </source>
</evidence>
<accession>A0A9E7NAN6</accession>
<feature type="compositionally biased region" description="Basic and acidic residues" evidence="1">
    <location>
        <begin position="1"/>
        <end position="12"/>
    </location>
</feature>
<keyword evidence="4" id="KW-1185">Reference proteome</keyword>
<dbReference type="Proteomes" id="UP001056855">
    <property type="component" value="Chromosome"/>
</dbReference>
<feature type="transmembrane region" description="Helical" evidence="2">
    <location>
        <begin position="53"/>
        <end position="72"/>
    </location>
</feature>
<dbReference type="AlphaFoldDB" id="A0A9E7NAN6"/>
<dbReference type="EMBL" id="CP100355">
    <property type="protein sequence ID" value="UTF54782.1"/>
    <property type="molecule type" value="Genomic_DNA"/>
</dbReference>
<name>A0A9E7NAN6_9EURY</name>
<evidence type="ECO:0000313" key="4">
    <source>
        <dbReference type="Proteomes" id="UP001056855"/>
    </source>
</evidence>
<reference evidence="3" key="1">
    <citation type="submission" date="2022-06" db="EMBL/GenBank/DDBJ databases">
        <title>Diverse halophilic archaea isolated from saline environments.</title>
        <authorList>
            <person name="Cui H.-L."/>
        </authorList>
    </citation>
    <scope>NUCLEOTIDE SEQUENCE</scope>
    <source>
        <strain evidence="3">WLHS1</strain>
    </source>
</reference>
<keyword evidence="2" id="KW-1133">Transmembrane helix</keyword>
<feature type="region of interest" description="Disordered" evidence="1">
    <location>
        <begin position="1"/>
        <end position="30"/>
    </location>
</feature>
<proteinExistence type="predicted"/>
<dbReference type="KEGG" id="sawl:NGM29_05810"/>
<protein>
    <submittedName>
        <fullName evidence="3">Uncharacterized protein</fullName>
    </submittedName>
</protein>
<gene>
    <name evidence="3" type="ORF">NGM29_05810</name>
</gene>
<sequence>MTESDGRPDSTRDPPAMDTPGESVVATPLSESKRAMPLRERVRRSLGLSPTQWNVGISVGLCLPYLLFLYLFSLPHSYELEVTMGALAYSLFAMYLAYKL</sequence>
<keyword evidence="2" id="KW-0472">Membrane</keyword>
<dbReference type="GeneID" id="73289542"/>
<dbReference type="RefSeq" id="WP_254159488.1">
    <property type="nucleotide sequence ID" value="NZ_CP100355.1"/>
</dbReference>
<evidence type="ECO:0000256" key="1">
    <source>
        <dbReference type="SAM" id="MobiDB-lite"/>
    </source>
</evidence>